<evidence type="ECO:0000313" key="7">
    <source>
        <dbReference type="Proteomes" id="UP000635565"/>
    </source>
</evidence>
<dbReference type="SUPFAM" id="SSF53901">
    <property type="entry name" value="Thiolase-like"/>
    <property type="match status" value="2"/>
</dbReference>
<reference evidence="6 7" key="1">
    <citation type="journal article" date="2021" name="Int. J. Syst. Evol. Microbiol.">
        <title>Reticulibacter mediterranei gen. nov., sp. nov., within the new family Reticulibacteraceae fam. nov., and Ktedonospora formicarum gen. nov., sp. nov., Ktedonobacter robiniae sp. nov., Dictyobacter formicarum sp. nov. and Dictyobacter arantiisoli sp. nov., belonging to the class Ktedonobacteria.</title>
        <authorList>
            <person name="Yabe S."/>
            <person name="Zheng Y."/>
            <person name="Wang C.M."/>
            <person name="Sakai Y."/>
            <person name="Abe K."/>
            <person name="Yokota A."/>
            <person name="Donadio S."/>
            <person name="Cavaletti L."/>
            <person name="Monciardini P."/>
        </authorList>
    </citation>
    <scope>NUCLEOTIDE SEQUENCE [LARGE SCALE GENOMIC DNA]</scope>
    <source>
        <strain evidence="6 7">SOSP1-9</strain>
    </source>
</reference>
<gene>
    <name evidence="6" type="primary">fabF_2</name>
    <name evidence="6" type="ORF">KSZ_75410</name>
</gene>
<evidence type="ECO:0000256" key="3">
    <source>
        <dbReference type="ARBA" id="ARBA00023315"/>
    </source>
</evidence>
<name>A0ABQ3VUR5_9CHLR</name>
<protein>
    <submittedName>
        <fullName evidence="6">Actinorhodin polyketide beta-ketoacyl synthase</fullName>
    </submittedName>
</protein>
<dbReference type="SMART" id="SM00825">
    <property type="entry name" value="PKS_KS"/>
    <property type="match status" value="1"/>
</dbReference>
<dbReference type="PROSITE" id="PS52004">
    <property type="entry name" value="KS3_2"/>
    <property type="match status" value="1"/>
</dbReference>
<dbReference type="Gene3D" id="3.40.47.10">
    <property type="match status" value="2"/>
</dbReference>
<dbReference type="PANTHER" id="PTHR11712:SF322">
    <property type="entry name" value="POLYKETIDE BETA-KETOACYL SYNTHASE 2-RELATED"/>
    <property type="match status" value="1"/>
</dbReference>
<dbReference type="EMBL" id="BNJJ01000039">
    <property type="protein sequence ID" value="GHO89535.1"/>
    <property type="molecule type" value="Genomic_DNA"/>
</dbReference>
<keyword evidence="7" id="KW-1185">Reference proteome</keyword>
<accession>A0ABQ3VUR5</accession>
<evidence type="ECO:0000259" key="5">
    <source>
        <dbReference type="PROSITE" id="PS52004"/>
    </source>
</evidence>
<evidence type="ECO:0000256" key="4">
    <source>
        <dbReference type="RuleBase" id="RU003694"/>
    </source>
</evidence>
<keyword evidence="3" id="KW-0012">Acyltransferase</keyword>
<organism evidence="6 7">
    <name type="scientific">Dictyobacter formicarum</name>
    <dbReference type="NCBI Taxonomy" id="2778368"/>
    <lineage>
        <taxon>Bacteria</taxon>
        <taxon>Bacillati</taxon>
        <taxon>Chloroflexota</taxon>
        <taxon>Ktedonobacteria</taxon>
        <taxon>Ktedonobacterales</taxon>
        <taxon>Dictyobacteraceae</taxon>
        <taxon>Dictyobacter</taxon>
    </lineage>
</organism>
<feature type="domain" description="Ketosynthase family 3 (KS3)" evidence="5">
    <location>
        <begin position="2"/>
        <end position="408"/>
    </location>
</feature>
<evidence type="ECO:0000256" key="1">
    <source>
        <dbReference type="ARBA" id="ARBA00008467"/>
    </source>
</evidence>
<dbReference type="PANTHER" id="PTHR11712">
    <property type="entry name" value="POLYKETIDE SYNTHASE-RELATED"/>
    <property type="match status" value="1"/>
</dbReference>
<dbReference type="InterPro" id="IPR014031">
    <property type="entry name" value="Ketoacyl_synth_C"/>
</dbReference>
<sequence length="410" mass="43314">MSKEAVITGIGVITPAGVGKADFWQGMVSGQSFLSPITSFDTARYTSKIGGAIKDFDPASLLDPRIMVQTDRWTQFDMISAKQAIDDAGVQIRDEDPTRVGAVFAAGTGGNEYGQRQLHICSSQGPKHVSVYLSIAWFYAASIGQVSISNAIRGYGRNICAEAAGGPIALGHAAKTIAQSTCDVVIVGGCEAPLTPYTFASHQASGLMSPENGDHPYRPFDATRQGTVAGEGGASFCVESKEHAQRRNAHIYGEIAGWGQSFDGVQTREPAADGKEYARAIEQALKMAQLQPTDIDWILCDGLGTQQGDKAEARALQAVFGDALASIPASAPKSMIGRLFNGGSTVDVAAALLGMQTDTVLPTVGFTQPDAECPLDCVPNQVRTKQIRHVLVGARGFGGYNSAIILKRPF</sequence>
<proteinExistence type="inferred from homology"/>
<dbReference type="InterPro" id="IPR020841">
    <property type="entry name" value="PKS_Beta-ketoAc_synthase_dom"/>
</dbReference>
<dbReference type="InterPro" id="IPR016039">
    <property type="entry name" value="Thiolase-like"/>
</dbReference>
<keyword evidence="2 4" id="KW-0808">Transferase</keyword>
<dbReference type="InterPro" id="IPR014030">
    <property type="entry name" value="Ketoacyl_synth_N"/>
</dbReference>
<comment type="caution">
    <text evidence="6">The sequence shown here is derived from an EMBL/GenBank/DDBJ whole genome shotgun (WGS) entry which is preliminary data.</text>
</comment>
<dbReference type="Pfam" id="PF00109">
    <property type="entry name" value="ketoacyl-synt"/>
    <property type="match status" value="1"/>
</dbReference>
<evidence type="ECO:0000313" key="6">
    <source>
        <dbReference type="EMBL" id="GHO89535.1"/>
    </source>
</evidence>
<dbReference type="Pfam" id="PF02801">
    <property type="entry name" value="Ketoacyl-synt_C"/>
    <property type="match status" value="1"/>
</dbReference>
<dbReference type="RefSeq" id="WP_201367105.1">
    <property type="nucleotide sequence ID" value="NZ_BNJJ01000039.1"/>
</dbReference>
<evidence type="ECO:0000256" key="2">
    <source>
        <dbReference type="ARBA" id="ARBA00022679"/>
    </source>
</evidence>
<dbReference type="Proteomes" id="UP000635565">
    <property type="component" value="Unassembled WGS sequence"/>
</dbReference>
<comment type="similarity">
    <text evidence="1 4">Belongs to the thiolase-like superfamily. Beta-ketoacyl-ACP synthases family.</text>
</comment>
<dbReference type="InterPro" id="IPR000794">
    <property type="entry name" value="Beta-ketoacyl_synthase"/>
</dbReference>